<proteinExistence type="predicted"/>
<accession>A0A9D2PBN8</accession>
<evidence type="ECO:0000313" key="3">
    <source>
        <dbReference type="Proteomes" id="UP000823883"/>
    </source>
</evidence>
<feature type="transmembrane region" description="Helical" evidence="1">
    <location>
        <begin position="196"/>
        <end position="215"/>
    </location>
</feature>
<feature type="transmembrane region" description="Helical" evidence="1">
    <location>
        <begin position="115"/>
        <end position="136"/>
    </location>
</feature>
<reference evidence="2" key="2">
    <citation type="submission" date="2021-04" db="EMBL/GenBank/DDBJ databases">
        <authorList>
            <person name="Gilroy R."/>
        </authorList>
    </citation>
    <scope>NUCLEOTIDE SEQUENCE</scope>
    <source>
        <strain evidence="2">CHK183-5548</strain>
    </source>
</reference>
<keyword evidence="1" id="KW-0812">Transmembrane</keyword>
<feature type="transmembrane region" description="Helical" evidence="1">
    <location>
        <begin position="166"/>
        <end position="189"/>
    </location>
</feature>
<gene>
    <name evidence="2" type="ORF">IAA04_03250</name>
</gene>
<sequence>MEYTGRAEKLLMKENSFIIFMMMICSGVFAGTSIFIEYHTGSFSTTSVTVMLSEALQTGSFAALIGYTGGFLMARVLEGPLVGILDIGGAVMTGVGAGLPGLFMSMGYRVLVENFALSLITGALIGLVLGAVILLVRKLMPGGYGSMGTDIMVGAGNVIGEWFGPILLVMAAQFDLYTGVGAMIGAIICHRRKTPIIGGTVLGAMIVGYLAYLLGLTTFGG</sequence>
<dbReference type="Proteomes" id="UP000823883">
    <property type="component" value="Unassembled WGS sequence"/>
</dbReference>
<evidence type="ECO:0000256" key="1">
    <source>
        <dbReference type="SAM" id="Phobius"/>
    </source>
</evidence>
<comment type="caution">
    <text evidence="2">The sequence shown here is derived from an EMBL/GenBank/DDBJ whole genome shotgun (WGS) entry which is preliminary data.</text>
</comment>
<organism evidence="2 3">
    <name type="scientific">Candidatus Lachnoclostridium pullistercoris</name>
    <dbReference type="NCBI Taxonomy" id="2838632"/>
    <lineage>
        <taxon>Bacteria</taxon>
        <taxon>Bacillati</taxon>
        <taxon>Bacillota</taxon>
        <taxon>Clostridia</taxon>
        <taxon>Lachnospirales</taxon>
        <taxon>Lachnospiraceae</taxon>
    </lineage>
</organism>
<dbReference type="AlphaFoldDB" id="A0A9D2PBN8"/>
<dbReference type="EMBL" id="DWWL01000018">
    <property type="protein sequence ID" value="HJC47051.1"/>
    <property type="molecule type" value="Genomic_DNA"/>
</dbReference>
<keyword evidence="1" id="KW-1133">Transmembrane helix</keyword>
<name>A0A9D2PBN8_9FIRM</name>
<dbReference type="Pfam" id="PF14187">
    <property type="entry name" value="DUF4310"/>
    <property type="match status" value="1"/>
</dbReference>
<dbReference type="InterPro" id="IPR025456">
    <property type="entry name" value="DUF4310"/>
</dbReference>
<protein>
    <submittedName>
        <fullName evidence="2">DUF4310 family protein</fullName>
    </submittedName>
</protein>
<feature type="transmembrane region" description="Helical" evidence="1">
    <location>
        <begin position="16"/>
        <end position="36"/>
    </location>
</feature>
<reference evidence="2" key="1">
    <citation type="journal article" date="2021" name="PeerJ">
        <title>Extensive microbial diversity within the chicken gut microbiome revealed by metagenomics and culture.</title>
        <authorList>
            <person name="Gilroy R."/>
            <person name="Ravi A."/>
            <person name="Getino M."/>
            <person name="Pursley I."/>
            <person name="Horton D.L."/>
            <person name="Alikhan N.F."/>
            <person name="Baker D."/>
            <person name="Gharbi K."/>
            <person name="Hall N."/>
            <person name="Watson M."/>
            <person name="Adriaenssens E.M."/>
            <person name="Foster-Nyarko E."/>
            <person name="Jarju S."/>
            <person name="Secka A."/>
            <person name="Antonio M."/>
            <person name="Oren A."/>
            <person name="Chaudhuri R.R."/>
            <person name="La Ragione R."/>
            <person name="Hildebrand F."/>
            <person name="Pallen M.J."/>
        </authorList>
    </citation>
    <scope>NUCLEOTIDE SEQUENCE</scope>
    <source>
        <strain evidence="2">CHK183-5548</strain>
    </source>
</reference>
<keyword evidence="1" id="KW-0472">Membrane</keyword>
<feature type="transmembrane region" description="Helical" evidence="1">
    <location>
        <begin position="81"/>
        <end position="103"/>
    </location>
</feature>
<evidence type="ECO:0000313" key="2">
    <source>
        <dbReference type="EMBL" id="HJC47051.1"/>
    </source>
</evidence>